<comment type="caution">
    <text evidence="2">The sequence shown here is derived from an EMBL/GenBank/DDBJ whole genome shotgun (WGS) entry which is preliminary data.</text>
</comment>
<accession>A0A5B0QDG2</accession>
<proteinExistence type="predicted"/>
<name>A0A5B0QDG2_PUCGR</name>
<protein>
    <submittedName>
        <fullName evidence="2">Uncharacterized protein</fullName>
    </submittedName>
</protein>
<organism evidence="2 3">
    <name type="scientific">Puccinia graminis f. sp. tritici</name>
    <dbReference type="NCBI Taxonomy" id="56615"/>
    <lineage>
        <taxon>Eukaryota</taxon>
        <taxon>Fungi</taxon>
        <taxon>Dikarya</taxon>
        <taxon>Basidiomycota</taxon>
        <taxon>Pucciniomycotina</taxon>
        <taxon>Pucciniomycetes</taxon>
        <taxon>Pucciniales</taxon>
        <taxon>Pucciniaceae</taxon>
        <taxon>Puccinia</taxon>
    </lineage>
</organism>
<evidence type="ECO:0000313" key="2">
    <source>
        <dbReference type="EMBL" id="KAA1111268.1"/>
    </source>
</evidence>
<dbReference type="Proteomes" id="UP000325313">
    <property type="component" value="Unassembled WGS sequence"/>
</dbReference>
<sequence>MSFDIPNGFFFASQLLQTCHNSLTTPALKAKEAVSPITGNPEEPATLPVKPKAAVSPLTKSPENKPPKKSSKSPA</sequence>
<feature type="region of interest" description="Disordered" evidence="1">
    <location>
        <begin position="34"/>
        <end position="75"/>
    </location>
</feature>
<evidence type="ECO:0000313" key="3">
    <source>
        <dbReference type="Proteomes" id="UP000325313"/>
    </source>
</evidence>
<dbReference type="EMBL" id="VDEP01000291">
    <property type="protein sequence ID" value="KAA1111268.1"/>
    <property type="molecule type" value="Genomic_DNA"/>
</dbReference>
<dbReference type="AlphaFoldDB" id="A0A5B0QDG2"/>
<reference evidence="2 3" key="1">
    <citation type="submission" date="2019-05" db="EMBL/GenBank/DDBJ databases">
        <title>Emergence of the Ug99 lineage of the wheat stem rust pathogen through somatic hybridization.</title>
        <authorList>
            <person name="Li F."/>
            <person name="Upadhyaya N.M."/>
            <person name="Sperschneider J."/>
            <person name="Matny O."/>
            <person name="Nguyen-Phuc H."/>
            <person name="Mago R."/>
            <person name="Raley C."/>
            <person name="Miller M.E."/>
            <person name="Silverstein K.A.T."/>
            <person name="Henningsen E."/>
            <person name="Hirsch C.D."/>
            <person name="Visser B."/>
            <person name="Pretorius Z.A."/>
            <person name="Steffenson B.J."/>
            <person name="Schwessinger B."/>
            <person name="Dodds P.N."/>
            <person name="Figueroa M."/>
        </authorList>
    </citation>
    <scope>NUCLEOTIDE SEQUENCE [LARGE SCALE GENOMIC DNA]</scope>
    <source>
        <strain evidence="2 3">Ug99</strain>
    </source>
</reference>
<gene>
    <name evidence="2" type="ORF">PGTUg99_001186</name>
</gene>
<evidence type="ECO:0000256" key="1">
    <source>
        <dbReference type="SAM" id="MobiDB-lite"/>
    </source>
</evidence>